<dbReference type="PANTHER" id="PTHR46809">
    <property type="entry name" value="STROMAL CELL-DERIVED FACTOR 2-LIKE PROTEIN"/>
    <property type="match status" value="1"/>
</dbReference>
<feature type="domain" description="MIR" evidence="3">
    <location>
        <begin position="222"/>
        <end position="274"/>
    </location>
</feature>
<comment type="caution">
    <text evidence="4">The sequence shown here is derived from an EMBL/GenBank/DDBJ whole genome shotgun (WGS) entry which is preliminary data.</text>
</comment>
<accession>A0A2Z6S489</accession>
<keyword evidence="1" id="KW-0732">Signal</keyword>
<organism evidence="4 6">
    <name type="scientific">Rhizophagus clarus</name>
    <dbReference type="NCBI Taxonomy" id="94130"/>
    <lineage>
        <taxon>Eukaryota</taxon>
        <taxon>Fungi</taxon>
        <taxon>Fungi incertae sedis</taxon>
        <taxon>Mucoromycota</taxon>
        <taxon>Glomeromycotina</taxon>
        <taxon>Glomeromycetes</taxon>
        <taxon>Glomerales</taxon>
        <taxon>Glomeraceae</taxon>
        <taxon>Rhizophagus</taxon>
    </lineage>
</organism>
<dbReference type="PROSITE" id="PS50919">
    <property type="entry name" value="MIR"/>
    <property type="match status" value="3"/>
</dbReference>
<evidence type="ECO:0000313" key="6">
    <source>
        <dbReference type="Proteomes" id="UP000247702"/>
    </source>
</evidence>
<feature type="domain" description="MIR" evidence="3">
    <location>
        <begin position="283"/>
        <end position="335"/>
    </location>
</feature>
<dbReference type="SMART" id="SM00472">
    <property type="entry name" value="MIR"/>
    <property type="match status" value="3"/>
</dbReference>
<evidence type="ECO:0000313" key="4">
    <source>
        <dbReference type="EMBL" id="GBC03950.1"/>
    </source>
</evidence>
<dbReference type="AlphaFoldDB" id="A0A2Z6S489"/>
<evidence type="ECO:0000256" key="1">
    <source>
        <dbReference type="ARBA" id="ARBA00022729"/>
    </source>
</evidence>
<dbReference type="EMBL" id="BEXD01003917">
    <property type="protein sequence ID" value="GBC03950.1"/>
    <property type="molecule type" value="Genomic_DNA"/>
</dbReference>
<dbReference type="Proteomes" id="UP000615446">
    <property type="component" value="Unassembled WGS sequence"/>
</dbReference>
<keyword evidence="2" id="KW-0677">Repeat</keyword>
<evidence type="ECO:0000256" key="2">
    <source>
        <dbReference type="ARBA" id="ARBA00022737"/>
    </source>
</evidence>
<keyword evidence="6" id="KW-1185">Reference proteome</keyword>
<proteinExistence type="predicted"/>
<evidence type="ECO:0000259" key="3">
    <source>
        <dbReference type="PROSITE" id="PS50919"/>
    </source>
</evidence>
<protein>
    <recommendedName>
        <fullName evidence="3">MIR domain-containing protein</fullName>
    </recommendedName>
</protein>
<dbReference type="InterPro" id="IPR036300">
    <property type="entry name" value="MIR_dom_sf"/>
</dbReference>
<dbReference type="EMBL" id="BLAL01000203">
    <property type="protein sequence ID" value="GES91420.1"/>
    <property type="molecule type" value="Genomic_DNA"/>
</dbReference>
<gene>
    <name evidence="5" type="ORF">RCL2_001823900</name>
    <name evidence="4" type="ORF">RclHR1_05410006</name>
</gene>
<dbReference type="Proteomes" id="UP000247702">
    <property type="component" value="Unassembled WGS sequence"/>
</dbReference>
<dbReference type="PANTHER" id="PTHR46809:SF2">
    <property type="entry name" value="GH21273P"/>
    <property type="match status" value="1"/>
</dbReference>
<reference evidence="4 6" key="1">
    <citation type="submission" date="2017-11" db="EMBL/GenBank/DDBJ databases">
        <title>The genome of Rhizophagus clarus HR1 reveals common genetic basis of auxotrophy among arbuscular mycorrhizal fungi.</title>
        <authorList>
            <person name="Kobayashi Y."/>
        </authorList>
    </citation>
    <scope>NUCLEOTIDE SEQUENCE [LARGE SCALE GENOMIC DNA]</scope>
    <source>
        <strain evidence="4 6">HR1</strain>
    </source>
</reference>
<dbReference type="Pfam" id="PF02815">
    <property type="entry name" value="MIR"/>
    <property type="match status" value="1"/>
</dbReference>
<sequence>MDDLPPRYDGTLQPEVWVQDLRFFCALRGIHDQATVLNIAILRIDRNIPIPKDIDITSFDSLVNVLKDHVTHSVFRADSLEKLNKLKYDRNKDMSEFIAKFTSFCNDANITDREEKKDYLLRNMPDDIVRDILRSRIKNLNSFDKVIETFKDVMLEHKRQIRYGSKIALKHVATGRFLSSNKDIKYDTGYKQQMAFCRGWKLDKLYDFWIVIPALNQYVRSGNPVPFNSVIGLKHQQSGLNLHSHYMESPVTKQQEVTCFGNLNDDDNWLLQRHSTTTNYDNSGYWEVDDTVSLRHAKTKKSLSSHDFMMKNGFQEVTCHADGHEENHKWIVEILE</sequence>
<reference evidence="5" key="2">
    <citation type="submission" date="2019-10" db="EMBL/GenBank/DDBJ databases">
        <title>Conservation and host-specific expression of non-tandemly repeated heterogenous ribosome RNA gene in arbuscular mycorrhizal fungi.</title>
        <authorList>
            <person name="Maeda T."/>
            <person name="Kobayashi Y."/>
            <person name="Nakagawa T."/>
            <person name="Ezawa T."/>
            <person name="Yamaguchi K."/>
            <person name="Bino T."/>
            <person name="Nishimoto Y."/>
            <person name="Shigenobu S."/>
            <person name="Kawaguchi M."/>
        </authorList>
    </citation>
    <scope>NUCLEOTIDE SEQUENCE</scope>
    <source>
        <strain evidence="5">HR1</strain>
    </source>
</reference>
<feature type="domain" description="MIR" evidence="3">
    <location>
        <begin position="158"/>
        <end position="214"/>
    </location>
</feature>
<evidence type="ECO:0000313" key="5">
    <source>
        <dbReference type="EMBL" id="GES91420.1"/>
    </source>
</evidence>
<dbReference type="STRING" id="94130.A0A2Z6S489"/>
<name>A0A2Z6S489_9GLOM</name>
<dbReference type="Gene3D" id="2.80.10.50">
    <property type="match status" value="1"/>
</dbReference>
<dbReference type="SUPFAM" id="SSF82109">
    <property type="entry name" value="MIR domain"/>
    <property type="match status" value="1"/>
</dbReference>
<dbReference type="OrthoDB" id="5588846at2759"/>
<dbReference type="InterPro" id="IPR016093">
    <property type="entry name" value="MIR_motif"/>
</dbReference>